<dbReference type="InterPro" id="IPR023214">
    <property type="entry name" value="HAD_sf"/>
</dbReference>
<keyword evidence="1" id="KW-0378">Hydrolase</keyword>
<comment type="caution">
    <text evidence="1">The sequence shown here is derived from an EMBL/GenBank/DDBJ whole genome shotgun (WGS) entry which is preliminary data.</text>
</comment>
<dbReference type="InterPro" id="IPR036412">
    <property type="entry name" value="HAD-like_sf"/>
</dbReference>
<accession>A0A4Q9W950</accession>
<dbReference type="Proteomes" id="UP000293637">
    <property type="component" value="Unassembled WGS sequence"/>
</dbReference>
<name>A0A4Q9W950_STALU</name>
<dbReference type="GeneID" id="58089501"/>
<evidence type="ECO:0000313" key="1">
    <source>
        <dbReference type="EMBL" id="TBW71682.1"/>
    </source>
</evidence>
<dbReference type="PANTHER" id="PTHR43885">
    <property type="entry name" value="HALOACID DEHALOGENASE-LIKE HYDROLASE"/>
    <property type="match status" value="1"/>
</dbReference>
<reference evidence="1 2" key="1">
    <citation type="journal article" date="2019" name="Sci. Transl. Med.">
        <title>Quorum sensing between bacterial species on the skin protects against epidermal injury in atopic dermatitis.</title>
        <authorList>
            <person name="Williams M.R."/>
        </authorList>
    </citation>
    <scope>NUCLEOTIDE SEQUENCE [LARGE SCALE GENOMIC DNA]</scope>
    <source>
        <strain evidence="1 2">E7</strain>
    </source>
</reference>
<protein>
    <submittedName>
        <fullName evidence="1">HAD family hydrolase</fullName>
    </submittedName>
</protein>
<dbReference type="Pfam" id="PF13242">
    <property type="entry name" value="Hydrolase_like"/>
    <property type="match status" value="1"/>
</dbReference>
<gene>
    <name evidence="1" type="ORF">EQ812_09385</name>
</gene>
<evidence type="ECO:0000313" key="2">
    <source>
        <dbReference type="Proteomes" id="UP000293637"/>
    </source>
</evidence>
<organism evidence="1 2">
    <name type="scientific">Staphylococcus lugdunensis</name>
    <dbReference type="NCBI Taxonomy" id="28035"/>
    <lineage>
        <taxon>Bacteria</taxon>
        <taxon>Bacillati</taxon>
        <taxon>Bacillota</taxon>
        <taxon>Bacilli</taxon>
        <taxon>Bacillales</taxon>
        <taxon>Staphylococcaceae</taxon>
        <taxon>Staphylococcus</taxon>
    </lineage>
</organism>
<dbReference type="EMBL" id="SCHB01000006">
    <property type="protein sequence ID" value="TBW71682.1"/>
    <property type="molecule type" value="Genomic_DNA"/>
</dbReference>
<dbReference type="AlphaFoldDB" id="A0A4Q9W950"/>
<dbReference type="PANTHER" id="PTHR43885:SF1">
    <property type="entry name" value="SUPERFAMILY HYDROLASE, PUTATIVE (AFU_ORTHOLOGUE AFUA_4G13290)-RELATED"/>
    <property type="match status" value="1"/>
</dbReference>
<dbReference type="CDD" id="cd01427">
    <property type="entry name" value="HAD_like"/>
    <property type="match status" value="1"/>
</dbReference>
<sequence length="374" mass="42769">MKSILFDVDGVFLSEERCFDVSALTVDELLHSEDYLGLQPIKQYSDLTDDQIQQIRNEIFQNDKILNHFKSLGLNSNWDMLFIVFSIHFIHILKELSKGDREAVLSSQHFTVDNIAFIKQHLNQQPSLSPLNVKHFLSTTTHGKTQIYESLKQYAQQELEIVQDDMFNLKSTLWHFTQEVYQEWYLGQSLYEEIEQKKPRSTFKKGFIFQEILLRPEAEIQQLLHDLNAAGYQLAVATGRPRTETIVPFKSFSLLQWFDQSHIVTASEVLTAESQYPSSAPLGKPNPFSYIATLNGNHREHYSEYIKNQNHIVCGTDVYIVGDSLADLLCAKKIGATFIGTLTGLSGKSARLELEQHGADFIINHVGEIRSILL</sequence>
<proteinExistence type="predicted"/>
<dbReference type="RefSeq" id="WP_002492601.1">
    <property type="nucleotide sequence ID" value="NZ_AP021848.1"/>
</dbReference>
<dbReference type="GO" id="GO:0016787">
    <property type="term" value="F:hydrolase activity"/>
    <property type="evidence" value="ECO:0007669"/>
    <property type="project" value="UniProtKB-KW"/>
</dbReference>
<dbReference type="SFLD" id="SFLDG01129">
    <property type="entry name" value="C1.5:_HAD__Beta-PGM__Phosphata"/>
    <property type="match status" value="1"/>
</dbReference>
<dbReference type="SFLD" id="SFLDS00003">
    <property type="entry name" value="Haloacid_Dehalogenase"/>
    <property type="match status" value="1"/>
</dbReference>
<dbReference type="SUPFAM" id="SSF56784">
    <property type="entry name" value="HAD-like"/>
    <property type="match status" value="1"/>
</dbReference>
<dbReference type="Gene3D" id="3.40.50.1000">
    <property type="entry name" value="HAD superfamily/HAD-like"/>
    <property type="match status" value="1"/>
</dbReference>